<reference evidence="2" key="2">
    <citation type="journal article" date="2015" name="Fish Shellfish Immunol.">
        <title>Early steps in the European eel (Anguilla anguilla)-Vibrio vulnificus interaction in the gills: Role of the RtxA13 toxin.</title>
        <authorList>
            <person name="Callol A."/>
            <person name="Pajuelo D."/>
            <person name="Ebbesson L."/>
            <person name="Teles M."/>
            <person name="MacKenzie S."/>
            <person name="Amaro C."/>
        </authorList>
    </citation>
    <scope>NUCLEOTIDE SEQUENCE</scope>
</reference>
<evidence type="ECO:0000256" key="1">
    <source>
        <dbReference type="SAM" id="MobiDB-lite"/>
    </source>
</evidence>
<evidence type="ECO:0000313" key="2">
    <source>
        <dbReference type="EMBL" id="JAH96341.1"/>
    </source>
</evidence>
<dbReference type="EMBL" id="GBXM01012236">
    <property type="protein sequence ID" value="JAH96341.1"/>
    <property type="molecule type" value="Transcribed_RNA"/>
</dbReference>
<accession>A0A0E9X1M4</accession>
<feature type="region of interest" description="Disordered" evidence="1">
    <location>
        <begin position="1"/>
        <end position="25"/>
    </location>
</feature>
<reference evidence="2" key="1">
    <citation type="submission" date="2014-11" db="EMBL/GenBank/DDBJ databases">
        <authorList>
            <person name="Amaro Gonzalez C."/>
        </authorList>
    </citation>
    <scope>NUCLEOTIDE SEQUENCE</scope>
</reference>
<proteinExistence type="predicted"/>
<protein>
    <submittedName>
        <fullName evidence="2">Uncharacterized protein</fullName>
    </submittedName>
</protein>
<organism evidence="2">
    <name type="scientific">Anguilla anguilla</name>
    <name type="common">European freshwater eel</name>
    <name type="synonym">Muraena anguilla</name>
    <dbReference type="NCBI Taxonomy" id="7936"/>
    <lineage>
        <taxon>Eukaryota</taxon>
        <taxon>Metazoa</taxon>
        <taxon>Chordata</taxon>
        <taxon>Craniata</taxon>
        <taxon>Vertebrata</taxon>
        <taxon>Euteleostomi</taxon>
        <taxon>Actinopterygii</taxon>
        <taxon>Neopterygii</taxon>
        <taxon>Teleostei</taxon>
        <taxon>Anguilliformes</taxon>
        <taxon>Anguillidae</taxon>
        <taxon>Anguilla</taxon>
    </lineage>
</organism>
<dbReference type="AlphaFoldDB" id="A0A0E9X1M4"/>
<feature type="compositionally biased region" description="Polar residues" evidence="1">
    <location>
        <begin position="13"/>
        <end position="25"/>
    </location>
</feature>
<feature type="compositionally biased region" description="Basic residues" evidence="1">
    <location>
        <begin position="1"/>
        <end position="12"/>
    </location>
</feature>
<name>A0A0E9X1M4_ANGAN</name>
<sequence>MDASSRIKHHVTNHTSSQASSASMTVTPVACTAPRSQFNRAPFGTRIQGVCTNVRLKNLQELHNAIESAQTRISKECFQRLVESTAWRPQAVLQANAGPYPVQDGRT</sequence>